<evidence type="ECO:0008006" key="3">
    <source>
        <dbReference type="Google" id="ProtNLM"/>
    </source>
</evidence>
<gene>
    <name evidence="1" type="ORF">HID58_034748</name>
</gene>
<proteinExistence type="predicted"/>
<name>A0ABQ8C2Y7_BRANA</name>
<dbReference type="Proteomes" id="UP000824890">
    <property type="component" value="Unassembled WGS sequence"/>
</dbReference>
<evidence type="ECO:0000313" key="2">
    <source>
        <dbReference type="Proteomes" id="UP000824890"/>
    </source>
</evidence>
<reference evidence="1 2" key="1">
    <citation type="submission" date="2021-05" db="EMBL/GenBank/DDBJ databases">
        <title>Genome Assembly of Synthetic Allotetraploid Brassica napus Reveals Homoeologous Exchanges between Subgenomes.</title>
        <authorList>
            <person name="Davis J.T."/>
        </authorList>
    </citation>
    <scope>NUCLEOTIDE SEQUENCE [LARGE SCALE GENOMIC DNA]</scope>
    <source>
        <strain evidence="2">cv. Da-Ae</strain>
        <tissue evidence="1">Seedling</tissue>
    </source>
</reference>
<comment type="caution">
    <text evidence="1">The sequence shown here is derived from an EMBL/GenBank/DDBJ whole genome shotgun (WGS) entry which is preliminary data.</text>
</comment>
<protein>
    <recommendedName>
        <fullName evidence="3">Secreted protein</fullName>
    </recommendedName>
</protein>
<sequence length="78" mass="8314">MLHHTTSALSLSAFVGGCSVEAGKLCGDLVCSRRFSEILCKGLWSLCSIATLIVIRVCVSSLAARVEGLFSDGFFCLR</sequence>
<organism evidence="1 2">
    <name type="scientific">Brassica napus</name>
    <name type="common">Rape</name>
    <dbReference type="NCBI Taxonomy" id="3708"/>
    <lineage>
        <taxon>Eukaryota</taxon>
        <taxon>Viridiplantae</taxon>
        <taxon>Streptophyta</taxon>
        <taxon>Embryophyta</taxon>
        <taxon>Tracheophyta</taxon>
        <taxon>Spermatophyta</taxon>
        <taxon>Magnoliopsida</taxon>
        <taxon>eudicotyledons</taxon>
        <taxon>Gunneridae</taxon>
        <taxon>Pentapetalae</taxon>
        <taxon>rosids</taxon>
        <taxon>malvids</taxon>
        <taxon>Brassicales</taxon>
        <taxon>Brassicaceae</taxon>
        <taxon>Brassiceae</taxon>
        <taxon>Brassica</taxon>
    </lineage>
</organism>
<keyword evidence="2" id="KW-1185">Reference proteome</keyword>
<accession>A0ABQ8C2Y7</accession>
<dbReference type="EMBL" id="JAGKQM010000009">
    <property type="protein sequence ID" value="KAH0911427.1"/>
    <property type="molecule type" value="Genomic_DNA"/>
</dbReference>
<evidence type="ECO:0000313" key="1">
    <source>
        <dbReference type="EMBL" id="KAH0911427.1"/>
    </source>
</evidence>
<feature type="non-terminal residue" evidence="1">
    <location>
        <position position="78"/>
    </location>
</feature>